<dbReference type="InterPro" id="IPR003917">
    <property type="entry name" value="NADH_UbQ_OxRdtase_chain2"/>
</dbReference>
<evidence type="ECO:0000256" key="4">
    <source>
        <dbReference type="ARBA" id="ARBA00012944"/>
    </source>
</evidence>
<keyword evidence="6" id="KW-0813">Transport</keyword>
<dbReference type="InterPro" id="IPR001750">
    <property type="entry name" value="ND/Mrp_TM"/>
</dbReference>
<comment type="catalytic activity">
    <reaction evidence="17 18">
        <text>a ubiquinone + NADH + 5 H(+)(in) = a ubiquinol + NAD(+) + 4 H(+)(out)</text>
        <dbReference type="Rhea" id="RHEA:29091"/>
        <dbReference type="Rhea" id="RHEA-COMP:9565"/>
        <dbReference type="Rhea" id="RHEA-COMP:9566"/>
        <dbReference type="ChEBI" id="CHEBI:15378"/>
        <dbReference type="ChEBI" id="CHEBI:16389"/>
        <dbReference type="ChEBI" id="CHEBI:17976"/>
        <dbReference type="ChEBI" id="CHEBI:57540"/>
        <dbReference type="ChEBI" id="CHEBI:57945"/>
        <dbReference type="EC" id="7.1.1.2"/>
    </reaction>
</comment>
<feature type="transmembrane region" description="Helical" evidence="18">
    <location>
        <begin position="260"/>
        <end position="280"/>
    </location>
</feature>
<evidence type="ECO:0000256" key="16">
    <source>
        <dbReference type="ARBA" id="ARBA00023136"/>
    </source>
</evidence>
<reference evidence="20" key="1">
    <citation type="journal article" date="2019" name="Syst. Entomol.">
        <title>Higher level phylogeny and evolutionary history of Pentatomomorpha (Hemiptera: Heteroptera) inferred from mitochondrial genome sequences.</title>
        <authorList>
            <person name="Liu Y."/>
            <person name="Li H."/>
            <person name="Song F."/>
            <person name="Zhao Y."/>
            <person name="Wilson J.J."/>
            <person name="Cai W."/>
        </authorList>
    </citation>
    <scope>NUCLEOTIDE SEQUENCE</scope>
</reference>
<dbReference type="GO" id="GO:0006120">
    <property type="term" value="P:mitochondrial electron transport, NADH to ubiquinone"/>
    <property type="evidence" value="ECO:0007669"/>
    <property type="project" value="InterPro"/>
</dbReference>
<evidence type="ECO:0000256" key="18">
    <source>
        <dbReference type="RuleBase" id="RU003403"/>
    </source>
</evidence>
<evidence type="ECO:0000256" key="17">
    <source>
        <dbReference type="ARBA" id="ARBA00049551"/>
    </source>
</evidence>
<evidence type="ECO:0000256" key="7">
    <source>
        <dbReference type="ARBA" id="ARBA00022660"/>
    </source>
</evidence>
<dbReference type="PRINTS" id="PR01436">
    <property type="entry name" value="NADHDHGNASE2"/>
</dbReference>
<sequence>MFKSKSVFLMTALIGTSITLSSNNWISMWMGLELNMISFIPLIKSSGPKSSEALMMYFLIQSVSSMLMLFSVMMTTLNNQWSINMTIMTLSLLTKLGAAPFHMWLPEMTAKLSWSSTFMLLTWQKLAPLQMINNINYNQTIMNIIITLSVMMGAIGGLNQTSLRKLMGYSSINHLGWMLILSKSQNNWMTYMIIYAGLMSIICYIFHINNMMFINQITSINMEMSSKITLASTMLSMGGLPPFLGFLPKWMVIQTMIKDSMYILLTILVLFSLITLFYYLRIMTSMMLSHASSCKWTNIHTSSTMNTWVMMINLSLPLVLVFNFI</sequence>
<feature type="transmembrane region" description="Helical" evidence="18">
    <location>
        <begin position="140"/>
        <end position="158"/>
    </location>
</feature>
<dbReference type="EMBL" id="MF614955">
    <property type="protein sequence ID" value="QCI09209.1"/>
    <property type="molecule type" value="Genomic_DNA"/>
</dbReference>
<evidence type="ECO:0000256" key="14">
    <source>
        <dbReference type="ARBA" id="ARBA00023075"/>
    </source>
</evidence>
<comment type="function">
    <text evidence="18">Core subunit of the mitochondrial membrane respiratory chain NADH dehydrogenase (Complex I) which catalyzes electron transfer from NADH through the respiratory chain, using ubiquinone as an electron acceptor. Essential for the catalytic activity and assembly of complex I.</text>
</comment>
<organism evidence="20">
    <name type="scientific">Scoparipes salvazai</name>
    <dbReference type="NCBI Taxonomy" id="2575669"/>
    <lineage>
        <taxon>Eukaryota</taxon>
        <taxon>Metazoa</taxon>
        <taxon>Ecdysozoa</taxon>
        <taxon>Arthropoda</taxon>
        <taxon>Hexapoda</taxon>
        <taxon>Insecta</taxon>
        <taxon>Pterygota</taxon>
        <taxon>Neoptera</taxon>
        <taxon>Paraneoptera</taxon>
        <taxon>Hemiptera</taxon>
        <taxon>Heteroptera</taxon>
        <taxon>Panheteroptera</taxon>
        <taxon>Pentatomomorpha</taxon>
        <taxon>Pentatomoidea</taxon>
        <taxon>Cydnidae</taxon>
        <taxon>Cydninae</taxon>
        <taxon>Scoparipes</taxon>
    </lineage>
</organism>
<accession>A0A4D6X051</accession>
<keyword evidence="16 18" id="KW-0472">Membrane</keyword>
<dbReference type="InterPro" id="IPR050175">
    <property type="entry name" value="Complex_I_Subunit_2"/>
</dbReference>
<evidence type="ECO:0000256" key="9">
    <source>
        <dbReference type="ARBA" id="ARBA00022792"/>
    </source>
</evidence>
<comment type="function">
    <text evidence="1">Core subunit of the mitochondrial membrane respiratory chain NADH dehydrogenase (Complex I) that is believed to belong to the minimal assembly required for catalysis. Complex I functions in the transfer of electrons from NADH to the respiratory chain. The immediate electron acceptor for the enzyme is believed to be ubiquinone.</text>
</comment>
<evidence type="ECO:0000256" key="2">
    <source>
        <dbReference type="ARBA" id="ARBA00004448"/>
    </source>
</evidence>
<evidence type="ECO:0000256" key="6">
    <source>
        <dbReference type="ARBA" id="ARBA00022448"/>
    </source>
</evidence>
<comment type="subcellular location">
    <subcellularLocation>
        <location evidence="2 18">Mitochondrion inner membrane</location>
        <topology evidence="2 18">Multi-pass membrane protein</topology>
    </subcellularLocation>
</comment>
<keyword evidence="13 18" id="KW-0520">NAD</keyword>
<evidence type="ECO:0000256" key="12">
    <source>
        <dbReference type="ARBA" id="ARBA00022989"/>
    </source>
</evidence>
<keyword evidence="9 18" id="KW-0999">Mitochondrion inner membrane</keyword>
<dbReference type="Pfam" id="PF00361">
    <property type="entry name" value="Proton_antipo_M"/>
    <property type="match status" value="1"/>
</dbReference>
<evidence type="ECO:0000256" key="11">
    <source>
        <dbReference type="ARBA" id="ARBA00022982"/>
    </source>
</evidence>
<dbReference type="PANTHER" id="PTHR46552:SF1">
    <property type="entry name" value="NADH-UBIQUINONE OXIDOREDUCTASE CHAIN 2"/>
    <property type="match status" value="1"/>
</dbReference>
<evidence type="ECO:0000256" key="1">
    <source>
        <dbReference type="ARBA" id="ARBA00003257"/>
    </source>
</evidence>
<protein>
    <recommendedName>
        <fullName evidence="5 18">NADH-ubiquinone oxidoreductase chain 2</fullName>
        <ecNumber evidence="4 18">7.1.1.2</ecNumber>
    </recommendedName>
</protein>
<evidence type="ECO:0000256" key="13">
    <source>
        <dbReference type="ARBA" id="ARBA00023027"/>
    </source>
</evidence>
<feature type="transmembrane region" description="Helical" evidence="18">
    <location>
        <begin position="85"/>
        <end position="105"/>
    </location>
</feature>
<feature type="domain" description="NADH:quinone oxidoreductase/Mrp antiporter transmembrane" evidence="19">
    <location>
        <begin position="22"/>
        <end position="275"/>
    </location>
</feature>
<name>A0A4D6X051_9HEMI</name>
<gene>
    <name evidence="20" type="primary">ND2</name>
</gene>
<feature type="transmembrane region" description="Helical" evidence="18">
    <location>
        <begin position="54"/>
        <end position="73"/>
    </location>
</feature>
<evidence type="ECO:0000256" key="10">
    <source>
        <dbReference type="ARBA" id="ARBA00022967"/>
    </source>
</evidence>
<evidence type="ECO:0000259" key="19">
    <source>
        <dbReference type="Pfam" id="PF00361"/>
    </source>
</evidence>
<keyword evidence="12 18" id="KW-1133">Transmembrane helix</keyword>
<geneLocation type="mitochondrion" evidence="20"/>
<keyword evidence="10 18" id="KW-1278">Translocase</keyword>
<feature type="transmembrane region" description="Helical" evidence="18">
    <location>
        <begin position="188"/>
        <end position="208"/>
    </location>
</feature>
<keyword evidence="11 18" id="KW-0249">Electron transport</keyword>
<proteinExistence type="inferred from homology"/>
<feature type="transmembrane region" description="Helical" evidence="18">
    <location>
        <begin position="228"/>
        <end position="248"/>
    </location>
</feature>
<keyword evidence="8 18" id="KW-0812">Transmembrane</keyword>
<keyword evidence="15 18" id="KW-0496">Mitochondrion</keyword>
<keyword evidence="14 18" id="KW-0830">Ubiquinone</keyword>
<dbReference type="PANTHER" id="PTHR46552">
    <property type="entry name" value="NADH-UBIQUINONE OXIDOREDUCTASE CHAIN 2"/>
    <property type="match status" value="1"/>
</dbReference>
<feature type="transmembrane region" description="Helical" evidence="18">
    <location>
        <begin position="305"/>
        <end position="324"/>
    </location>
</feature>
<dbReference type="GO" id="GO:0008137">
    <property type="term" value="F:NADH dehydrogenase (ubiquinone) activity"/>
    <property type="evidence" value="ECO:0007669"/>
    <property type="project" value="UniProtKB-EC"/>
</dbReference>
<dbReference type="GO" id="GO:0005743">
    <property type="term" value="C:mitochondrial inner membrane"/>
    <property type="evidence" value="ECO:0007669"/>
    <property type="project" value="UniProtKB-SubCell"/>
</dbReference>
<evidence type="ECO:0000256" key="15">
    <source>
        <dbReference type="ARBA" id="ARBA00023128"/>
    </source>
</evidence>
<evidence type="ECO:0000313" key="20">
    <source>
        <dbReference type="EMBL" id="QCI09209.1"/>
    </source>
</evidence>
<evidence type="ECO:0000256" key="5">
    <source>
        <dbReference type="ARBA" id="ARBA00021008"/>
    </source>
</evidence>
<comment type="similarity">
    <text evidence="3 18">Belongs to the complex I subunit 2 family.</text>
</comment>
<evidence type="ECO:0000256" key="3">
    <source>
        <dbReference type="ARBA" id="ARBA00007012"/>
    </source>
</evidence>
<dbReference type="EC" id="7.1.1.2" evidence="4 18"/>
<evidence type="ECO:0000256" key="8">
    <source>
        <dbReference type="ARBA" id="ARBA00022692"/>
    </source>
</evidence>
<keyword evidence="7 18" id="KW-0679">Respiratory chain</keyword>
<dbReference type="AlphaFoldDB" id="A0A4D6X051"/>